<dbReference type="InterPro" id="IPR017246">
    <property type="entry name" value="Snapin"/>
</dbReference>
<reference evidence="5 6" key="1">
    <citation type="submission" date="2019-09" db="EMBL/GenBank/DDBJ databases">
        <title>Draft genome of the ectomycorrhizal ascomycete Sphaerosporella brunnea.</title>
        <authorList>
            <consortium name="DOE Joint Genome Institute"/>
            <person name="Benucci G.M."/>
            <person name="Marozzi G."/>
            <person name="Antonielli L."/>
            <person name="Sanchez S."/>
            <person name="Marco P."/>
            <person name="Wang X."/>
            <person name="Falini L.B."/>
            <person name="Barry K."/>
            <person name="Haridas S."/>
            <person name="Lipzen A."/>
            <person name="Labutti K."/>
            <person name="Grigoriev I.V."/>
            <person name="Murat C."/>
            <person name="Martin F."/>
            <person name="Albertini E."/>
            <person name="Donnini D."/>
            <person name="Bonito G."/>
        </authorList>
    </citation>
    <scope>NUCLEOTIDE SEQUENCE [LARGE SCALE GENOMIC DNA]</scope>
    <source>
        <strain evidence="5 6">Sb_GMNB300</strain>
    </source>
</reference>
<dbReference type="GO" id="GO:0000149">
    <property type="term" value="F:SNARE binding"/>
    <property type="evidence" value="ECO:0007669"/>
    <property type="project" value="TreeGrafter"/>
</dbReference>
<comment type="similarity">
    <text evidence="1">Belongs to the SNAPIN family.</text>
</comment>
<keyword evidence="6" id="KW-1185">Reference proteome</keyword>
<evidence type="ECO:0000256" key="4">
    <source>
        <dbReference type="SAM" id="MobiDB-lite"/>
    </source>
</evidence>
<gene>
    <name evidence="5" type="ORF">FN846DRAFT_904725</name>
</gene>
<sequence>MTSPADPSPTPELSAAQASDPLAAGLQTLLDPSIRTTTQKLSAVYLAQQELAGELERLVSQLQRYLDTTEPPALRDTVLKLADTRRRLVGRR</sequence>
<dbReference type="GO" id="GO:0006886">
    <property type="term" value="P:intracellular protein transport"/>
    <property type="evidence" value="ECO:0007669"/>
    <property type="project" value="InterPro"/>
</dbReference>
<dbReference type="EMBL" id="VXIS01000042">
    <property type="protein sequence ID" value="KAA8910768.1"/>
    <property type="molecule type" value="Genomic_DNA"/>
</dbReference>
<dbReference type="PANTHER" id="PTHR31305">
    <property type="entry name" value="SNARE-ASSOCIATED PROTEIN SNAPIN"/>
    <property type="match status" value="1"/>
</dbReference>
<evidence type="ECO:0000256" key="2">
    <source>
        <dbReference type="ARBA" id="ARBA00023054"/>
    </source>
</evidence>
<dbReference type="Proteomes" id="UP000326924">
    <property type="component" value="Unassembled WGS sequence"/>
</dbReference>
<dbReference type="InParanoid" id="A0A5J5F3R4"/>
<evidence type="ECO:0000313" key="6">
    <source>
        <dbReference type="Proteomes" id="UP000326924"/>
    </source>
</evidence>
<feature type="compositionally biased region" description="Pro residues" evidence="4">
    <location>
        <begin position="1"/>
        <end position="10"/>
    </location>
</feature>
<evidence type="ECO:0000256" key="1">
    <source>
        <dbReference type="ARBA" id="ARBA00006111"/>
    </source>
</evidence>
<proteinExistence type="inferred from homology"/>
<protein>
    <recommendedName>
        <fullName evidence="3">Biogenesis of lysosome-related organelles complex 1 subunit 7</fullName>
    </recommendedName>
</protein>
<organism evidence="5 6">
    <name type="scientific">Sphaerosporella brunnea</name>
    <dbReference type="NCBI Taxonomy" id="1250544"/>
    <lineage>
        <taxon>Eukaryota</taxon>
        <taxon>Fungi</taxon>
        <taxon>Dikarya</taxon>
        <taxon>Ascomycota</taxon>
        <taxon>Pezizomycotina</taxon>
        <taxon>Pezizomycetes</taxon>
        <taxon>Pezizales</taxon>
        <taxon>Pyronemataceae</taxon>
        <taxon>Sphaerosporella</taxon>
    </lineage>
</organism>
<dbReference type="Pfam" id="PF14712">
    <property type="entry name" value="Snapin_Pallidin"/>
    <property type="match status" value="1"/>
</dbReference>
<dbReference type="InterPro" id="IPR028119">
    <property type="entry name" value="Snapin/Pallidin/Snn1"/>
</dbReference>
<evidence type="ECO:0000313" key="5">
    <source>
        <dbReference type="EMBL" id="KAA8910768.1"/>
    </source>
</evidence>
<feature type="region of interest" description="Disordered" evidence="4">
    <location>
        <begin position="1"/>
        <end position="20"/>
    </location>
</feature>
<comment type="caution">
    <text evidence="5">The sequence shown here is derived from an EMBL/GenBank/DDBJ whole genome shotgun (WGS) entry which is preliminary data.</text>
</comment>
<name>A0A5J5F3R4_9PEZI</name>
<dbReference type="GO" id="GO:0032418">
    <property type="term" value="P:lysosome localization"/>
    <property type="evidence" value="ECO:0007669"/>
    <property type="project" value="TreeGrafter"/>
</dbReference>
<dbReference type="PANTHER" id="PTHR31305:SF2">
    <property type="entry name" value="SNARE-ASSOCIATED PROTEIN SNAPIN"/>
    <property type="match status" value="1"/>
</dbReference>
<evidence type="ECO:0000256" key="3">
    <source>
        <dbReference type="ARBA" id="ARBA00033330"/>
    </source>
</evidence>
<dbReference type="GO" id="GO:0031083">
    <property type="term" value="C:BLOC-1 complex"/>
    <property type="evidence" value="ECO:0007669"/>
    <property type="project" value="InterPro"/>
</dbReference>
<dbReference type="AlphaFoldDB" id="A0A5J5F3R4"/>
<dbReference type="GO" id="GO:0099078">
    <property type="term" value="C:BORC complex"/>
    <property type="evidence" value="ECO:0007669"/>
    <property type="project" value="TreeGrafter"/>
</dbReference>
<dbReference type="OrthoDB" id="5399166at2759"/>
<accession>A0A5J5F3R4</accession>
<keyword evidence="2" id="KW-0175">Coiled coil</keyword>